<dbReference type="InterPro" id="IPR050987">
    <property type="entry name" value="AtrR-like"/>
</dbReference>
<feature type="compositionally biased region" description="Low complexity" evidence="5">
    <location>
        <begin position="558"/>
        <end position="587"/>
    </location>
</feature>
<evidence type="ECO:0000256" key="3">
    <source>
        <dbReference type="ARBA" id="ARBA00023125"/>
    </source>
</evidence>
<proteinExistence type="predicted"/>
<keyword evidence="4" id="KW-0539">Nucleus</keyword>
<feature type="region of interest" description="Disordered" evidence="5">
    <location>
        <begin position="107"/>
        <end position="175"/>
    </location>
</feature>
<dbReference type="GO" id="GO:0008270">
    <property type="term" value="F:zinc ion binding"/>
    <property type="evidence" value="ECO:0007669"/>
    <property type="project" value="InterPro"/>
</dbReference>
<dbReference type="HOGENOM" id="CLU_277581_0_0_1"/>
<dbReference type="SMART" id="SM00066">
    <property type="entry name" value="GAL4"/>
    <property type="match status" value="1"/>
</dbReference>
<dbReference type="GeneID" id="26305452"/>
<dbReference type="InterPro" id="IPR001138">
    <property type="entry name" value="Zn2Cys6_DnaBD"/>
</dbReference>
<keyword evidence="8" id="KW-1185">Reference proteome</keyword>
<feature type="compositionally biased region" description="Polar residues" evidence="5">
    <location>
        <begin position="588"/>
        <end position="597"/>
    </location>
</feature>
<gene>
    <name evidence="7" type="ORF">PAN0_013c4659</name>
</gene>
<dbReference type="InterPro" id="IPR036864">
    <property type="entry name" value="Zn2-C6_fun-type_DNA-bd_sf"/>
</dbReference>
<protein>
    <recommendedName>
        <fullName evidence="6">Zn(2)-C6 fungal-type domain-containing protein</fullName>
    </recommendedName>
</protein>
<dbReference type="GO" id="GO:0003677">
    <property type="term" value="F:DNA binding"/>
    <property type="evidence" value="ECO:0007669"/>
    <property type="project" value="UniProtKB-KW"/>
</dbReference>
<dbReference type="GO" id="GO:0000981">
    <property type="term" value="F:DNA-binding transcription factor activity, RNA polymerase II-specific"/>
    <property type="evidence" value="ECO:0007669"/>
    <property type="project" value="InterPro"/>
</dbReference>
<dbReference type="RefSeq" id="XP_014655273.1">
    <property type="nucleotide sequence ID" value="XM_014799787.1"/>
</dbReference>
<feature type="compositionally biased region" description="Basic and acidic residues" evidence="5">
    <location>
        <begin position="200"/>
        <end position="219"/>
    </location>
</feature>
<feature type="compositionally biased region" description="Low complexity" evidence="5">
    <location>
        <begin position="242"/>
        <end position="259"/>
    </location>
</feature>
<feature type="compositionally biased region" description="Low complexity" evidence="5">
    <location>
        <begin position="608"/>
        <end position="617"/>
    </location>
</feature>
<feature type="compositionally biased region" description="Basic and acidic residues" evidence="5">
    <location>
        <begin position="880"/>
        <end position="905"/>
    </location>
</feature>
<feature type="compositionally biased region" description="Polar residues" evidence="5">
    <location>
        <begin position="155"/>
        <end position="173"/>
    </location>
</feature>
<accession>A0A081CIE1</accession>
<evidence type="ECO:0000259" key="6">
    <source>
        <dbReference type="PROSITE" id="PS50048"/>
    </source>
</evidence>
<evidence type="ECO:0000256" key="2">
    <source>
        <dbReference type="ARBA" id="ARBA00022723"/>
    </source>
</evidence>
<comment type="subcellular location">
    <subcellularLocation>
        <location evidence="1">Nucleus</location>
    </subcellularLocation>
</comment>
<dbReference type="EMBL" id="DF830080">
    <property type="protein sequence ID" value="GAK66437.1"/>
    <property type="molecule type" value="Genomic_DNA"/>
</dbReference>
<evidence type="ECO:0000313" key="8">
    <source>
        <dbReference type="Proteomes" id="UP000053758"/>
    </source>
</evidence>
<feature type="region of interest" description="Disordered" evidence="5">
    <location>
        <begin position="679"/>
        <end position="698"/>
    </location>
</feature>
<feature type="compositionally biased region" description="Basic residues" evidence="5">
    <location>
        <begin position="1"/>
        <end position="11"/>
    </location>
</feature>
<dbReference type="Proteomes" id="UP000053758">
    <property type="component" value="Unassembled WGS sequence"/>
</dbReference>
<dbReference type="PANTHER" id="PTHR46910">
    <property type="entry name" value="TRANSCRIPTION FACTOR PDR1"/>
    <property type="match status" value="1"/>
</dbReference>
<dbReference type="PROSITE" id="PS50048">
    <property type="entry name" value="ZN2_CY6_FUNGAL_2"/>
    <property type="match status" value="1"/>
</dbReference>
<sequence>MSHHQHHHLHHASAMQGAPRREHEQQLHQQPHLQRAPASYEHHYPAPPAHDSSTAGAWSSFAPPKLPPPRMPSTLASRAPYADSASAWIAHDRRRTSQADLDQLASESTLRNRPHHSHSDPHAHHQPSPSIYRRPSEASGAHPRHDAYERDASRTTELPSRMLSDTRNASLSGSRHALNASRDLAAQPYNSAMSPYPDAHSGRYESHPPLPRRPDERSIHQRVLSHATAEAVDTDSRRPDTASSAWSSVRSSSSGVKRSPPQQHAPYLPPYAREAPIPAHAQSSYPHDRDAQELLPHSGKPAATQRSPPASDGFASAQPPLGAIAHGHAAMAAQSVAASMSAQHPMQPNRKRLRISRACDECRRRKTRCDIVGAFPGEPGHPLTISGAVPPLEPNMEPKGEMLILQPCMNCRRSEVTCSYSKRPLKRGPSKGYIKDLERRLNSLESQIVSGSDRTDQDTHDVHQDALPLSANASTAPGAPPANKPKIRTEDRISRLESVLARPSTAKDDDEDPPAFSDATSSEVFAAQVKTEASSDVLDTASGLASEATADLEAARASSSSSPRLDPVVASVAAAPSSPAKASLPKLNGTSDRSSASLKGKNKDKAASRANARSSASQTDVADVKAKVAGSFLHATFPVMQGRAEGEGSSSSNSNIARLEDRVLARGLRLLVEPVEMVTSQPASRDGTPGSQGAKAQQAHAVRVANLIGQASTGLGGLRDELVERGQSSLDSLRALRKVAHRLSAQEADLLMLCHLDHLRNGRNNNSALAAAVSKLGSGGNVQNERETYRRRTVLFMLDRWHAVAFGTPHLLSGRFGMERDSFRSMKLALSDAEQAALGDAVFEVLRCAIMLGQLNDLVQNNGGWKGVSKSDVDAVIHSAMDENERRTATEASDARNGSRAEHDSASNGADVEGGEAGPSLLSTEAMRYSLEQAVRCYYALHTLPNARDARMQDVHRMFNLAEAVIVLGTAKTPISLQGKLIQSAIGPTVLAIAAVAFSWCLRVICMLVASSRADESASTVASSSTPGVVESTAGGGESTLYQLEFYRRKMLDYVRMCGPFCLFSGGPPTAPASFAPVYLRLALFFNKTVSLASQMGSLVSPEPPKTSPVHHDPTALGNDADNLLDMGREMGFLGYVLASTSQSEAWNLLTGSAA</sequence>
<evidence type="ECO:0000256" key="4">
    <source>
        <dbReference type="ARBA" id="ARBA00023242"/>
    </source>
</evidence>
<feature type="compositionally biased region" description="Basic and acidic residues" evidence="5">
    <location>
        <begin position="143"/>
        <end position="154"/>
    </location>
</feature>
<reference evidence="7" key="1">
    <citation type="submission" date="2014-07" db="EMBL/GenBank/DDBJ databases">
        <title>Draft genome sequence of the yeast Pseudozyma antarctica JCM 10317 known as a producer of lipase B which used in a wide range of industrial applications.</title>
        <authorList>
            <person name="Morita T."/>
            <person name="Saika A."/>
            <person name="Koike H."/>
        </authorList>
    </citation>
    <scope>NUCLEOTIDE SEQUENCE</scope>
    <source>
        <strain evidence="7">JCM 10317</strain>
    </source>
</reference>
<dbReference type="Gene3D" id="4.10.240.10">
    <property type="entry name" value="Zn(2)-C6 fungal-type DNA-binding domain"/>
    <property type="match status" value="1"/>
</dbReference>
<dbReference type="SUPFAM" id="SSF57701">
    <property type="entry name" value="Zn2/Cys6 DNA-binding domain"/>
    <property type="match status" value="1"/>
</dbReference>
<feature type="domain" description="Zn(2)-C6 fungal-type" evidence="6">
    <location>
        <begin position="358"/>
        <end position="420"/>
    </location>
</feature>
<feature type="region of interest" description="Disordered" evidence="5">
    <location>
        <begin position="880"/>
        <end position="917"/>
    </location>
</feature>
<evidence type="ECO:0000256" key="1">
    <source>
        <dbReference type="ARBA" id="ARBA00004123"/>
    </source>
</evidence>
<dbReference type="AlphaFoldDB" id="A0A081CIE1"/>
<keyword evidence="2" id="KW-0479">Metal-binding</keyword>
<feature type="region of interest" description="Disordered" evidence="5">
    <location>
        <begin position="1"/>
        <end position="78"/>
    </location>
</feature>
<feature type="compositionally biased region" description="Polar residues" evidence="5">
    <location>
        <begin position="679"/>
        <end position="695"/>
    </location>
</feature>
<name>A0A081CIE1_PSEA2</name>
<feature type="region of interest" description="Disordered" evidence="5">
    <location>
        <begin position="468"/>
        <end position="521"/>
    </location>
</feature>
<evidence type="ECO:0000313" key="7">
    <source>
        <dbReference type="EMBL" id="GAK66437.1"/>
    </source>
</evidence>
<dbReference type="CDD" id="cd00067">
    <property type="entry name" value="GAL4"/>
    <property type="match status" value="1"/>
</dbReference>
<evidence type="ECO:0000256" key="5">
    <source>
        <dbReference type="SAM" id="MobiDB-lite"/>
    </source>
</evidence>
<dbReference type="GO" id="GO:0005634">
    <property type="term" value="C:nucleus"/>
    <property type="evidence" value="ECO:0007669"/>
    <property type="project" value="UniProtKB-SubCell"/>
</dbReference>
<keyword evidence="3" id="KW-0238">DNA-binding</keyword>
<dbReference type="PANTHER" id="PTHR46910:SF3">
    <property type="entry name" value="HALOTOLERANCE PROTEIN 9-RELATED"/>
    <property type="match status" value="1"/>
</dbReference>
<organism evidence="7">
    <name type="scientific">Pseudozyma antarctica</name>
    <name type="common">Yeast</name>
    <name type="synonym">Candida antarctica</name>
    <dbReference type="NCBI Taxonomy" id="84753"/>
    <lineage>
        <taxon>Eukaryota</taxon>
        <taxon>Fungi</taxon>
        <taxon>Dikarya</taxon>
        <taxon>Basidiomycota</taxon>
        <taxon>Ustilaginomycotina</taxon>
        <taxon>Ustilaginomycetes</taxon>
        <taxon>Ustilaginales</taxon>
        <taxon>Ustilaginaceae</taxon>
        <taxon>Moesziomyces</taxon>
    </lineage>
</organism>
<feature type="region of interest" description="Disordered" evidence="5">
    <location>
        <begin position="188"/>
        <end position="320"/>
    </location>
</feature>
<feature type="region of interest" description="Disordered" evidence="5">
    <location>
        <begin position="555"/>
        <end position="621"/>
    </location>
</feature>